<evidence type="ECO:0000256" key="3">
    <source>
        <dbReference type="SAM" id="MobiDB-lite"/>
    </source>
</evidence>
<keyword evidence="5" id="KW-0614">Plasmid</keyword>
<keyword evidence="6" id="KW-1185">Reference proteome</keyword>
<dbReference type="Pfam" id="PF03389">
    <property type="entry name" value="MobA_MobL"/>
    <property type="match status" value="1"/>
</dbReference>
<feature type="compositionally biased region" description="Basic and acidic residues" evidence="3">
    <location>
        <begin position="413"/>
        <end position="423"/>
    </location>
</feature>
<organism evidence="5 6">
    <name type="scientific">Methylocystis iwaonis</name>
    <dbReference type="NCBI Taxonomy" id="2885079"/>
    <lineage>
        <taxon>Bacteria</taxon>
        <taxon>Pseudomonadati</taxon>
        <taxon>Pseudomonadota</taxon>
        <taxon>Alphaproteobacteria</taxon>
        <taxon>Hyphomicrobiales</taxon>
        <taxon>Methylocystaceae</taxon>
        <taxon>Methylocystis</taxon>
    </lineage>
</organism>
<feature type="compositionally biased region" description="Basic and acidic residues" evidence="3">
    <location>
        <begin position="357"/>
        <end position="368"/>
    </location>
</feature>
<comment type="similarity">
    <text evidence="1">Belongs to the MobA/MobL family.</text>
</comment>
<name>A0ABM8EGF9_9HYPH</name>
<dbReference type="RefSeq" id="WP_281932850.1">
    <property type="nucleotide sequence ID" value="NZ_AP027148.1"/>
</dbReference>
<evidence type="ECO:0000256" key="2">
    <source>
        <dbReference type="ARBA" id="ARBA00022971"/>
    </source>
</evidence>
<evidence type="ECO:0000313" key="6">
    <source>
        <dbReference type="Proteomes" id="UP001317629"/>
    </source>
</evidence>
<protein>
    <recommendedName>
        <fullName evidence="4">MobA/MobL protein domain-containing protein</fullName>
    </recommendedName>
</protein>
<feature type="compositionally biased region" description="Basic and acidic residues" evidence="3">
    <location>
        <begin position="474"/>
        <end position="510"/>
    </location>
</feature>
<dbReference type="Proteomes" id="UP001317629">
    <property type="component" value="Plasmid pSS37A-Re-6"/>
</dbReference>
<evidence type="ECO:0000256" key="1">
    <source>
        <dbReference type="ARBA" id="ARBA00010873"/>
    </source>
</evidence>
<geneLocation type="plasmid" evidence="5 6">
    <name>pSS37A-Re-6</name>
</geneLocation>
<sequence>MAIYHLSVKTVSRSAGRSATAAAAYRAAEEIVCEREGRVHDYTRKQGVAHTEIIVPHDATWAVSREALWNKAELAENRKNSTVAREYEIALPAELSGPARIELARDFARAISERYGVAADIAVHAPNRHRDDRNWHAHILTTTRRVTADGLGAKTRILDDQKTGPAQVSQLRSLWAEMTNQALERNGHEQRVTEKSYASILEEKHEALAQTAEGSAERVAAQKEVLRVHTLAENLAPHLGPAVAAMEARERRRAEHEGRDYEPTTQIGAEMHRASRVRETLRGYLQAFGAYARESYALAHERFQLALSLFGGERWSATGEPERGASTALGVLSGRAAEAAIGTRGRETATPAAARDLPPEEIERGSFLERREQGAQLEGGREFVARAQVPDAGAAPTREDPLLKLARSILAEGDQRPAARRQESAAASPPTSGSPGVDVSAREAVAAAKEAYETARAVDAARAAYESARQAQLEAERLRALEEERQRAEAQTQKEAERQRGQSQGRSHDM</sequence>
<dbReference type="Gene3D" id="3.30.930.30">
    <property type="match status" value="1"/>
</dbReference>
<feature type="region of interest" description="Disordered" evidence="3">
    <location>
        <begin position="413"/>
        <end position="510"/>
    </location>
</feature>
<feature type="compositionally biased region" description="Low complexity" evidence="3">
    <location>
        <begin position="424"/>
        <end position="473"/>
    </location>
</feature>
<reference evidence="5 6" key="1">
    <citation type="journal article" date="2023" name="Int. J. Syst. Evol. Microbiol.">
        <title>Methylocystis iwaonis sp. nov., a type II methane-oxidizing bacterium from surface soil of a rice paddy field in Japan, and emended description of the genus Methylocystis (ex Whittenbury et al. 1970) Bowman et al. 1993.</title>
        <authorList>
            <person name="Kaise H."/>
            <person name="Sawadogo J.B."/>
            <person name="Alam M.S."/>
            <person name="Ueno C."/>
            <person name="Dianou D."/>
            <person name="Shinjo R."/>
            <person name="Asakawa S."/>
        </authorList>
    </citation>
    <scope>NUCLEOTIDE SEQUENCE [LARGE SCALE GENOMIC DNA]</scope>
    <source>
        <strain evidence="5 6">SS37A-Re</strain>
    </source>
</reference>
<gene>
    <name evidence="5" type="ORF">SS37A_42610</name>
</gene>
<keyword evidence="2" id="KW-0184">Conjugation</keyword>
<dbReference type="NCBIfam" id="NF041496">
    <property type="entry name" value="MobQ"/>
    <property type="match status" value="1"/>
</dbReference>
<dbReference type="InterPro" id="IPR005053">
    <property type="entry name" value="MobA_MobL"/>
</dbReference>
<accession>A0ABM8EGF9</accession>
<dbReference type="EMBL" id="AP027148">
    <property type="protein sequence ID" value="BDV36731.1"/>
    <property type="molecule type" value="Genomic_DNA"/>
</dbReference>
<feature type="region of interest" description="Disordered" evidence="3">
    <location>
        <begin position="340"/>
        <end position="368"/>
    </location>
</feature>
<evidence type="ECO:0000313" key="5">
    <source>
        <dbReference type="EMBL" id="BDV36731.1"/>
    </source>
</evidence>
<evidence type="ECO:0000259" key="4">
    <source>
        <dbReference type="Pfam" id="PF03389"/>
    </source>
</evidence>
<proteinExistence type="inferred from homology"/>
<feature type="domain" description="MobA/MobL protein" evidence="4">
    <location>
        <begin position="17"/>
        <end position="199"/>
    </location>
</feature>